<reference evidence="1" key="1">
    <citation type="submission" date="2023-04" db="EMBL/GenBank/DDBJ databases">
        <title>Draft Genome sequencing of Naganishia species isolated from polar environments using Oxford Nanopore Technology.</title>
        <authorList>
            <person name="Leo P."/>
            <person name="Venkateswaran K."/>
        </authorList>
    </citation>
    <scope>NUCLEOTIDE SEQUENCE</scope>
    <source>
        <strain evidence="1">DBVPG 5303</strain>
    </source>
</reference>
<sequence>MSSRGRSPSPRSITSSARGKKESHLADVDVRMDRSVSRGRDGKGAAKSQSRSRSAGRKRSKSNASMRSDSRSRSRSRSPARSRNRSIPPPRISNDSRDPQPAGRGPAWRVVIVSGLTKNVRREHLEEIFGKYGRITGVDLPIFAKSGQNRGKAAIEYINAAAAEKARDHMDQGQLDGSVLTVVLSDLPLPAPERHQERDRPREMDNRLAPVLPVDDLAMEETGMILETGTAETVQDLAPMTDDDGRIPDLALRHLVAAFPYEVDEIPDHPFADPAAAVAPLLGPGAEADQHGRTRHIPDLPRDQGPGHLLPDQSLALDRVHEVLGEGVTPEVQLGNPK</sequence>
<organism evidence="1 2">
    <name type="scientific">Naganishia onofrii</name>
    <dbReference type="NCBI Taxonomy" id="1851511"/>
    <lineage>
        <taxon>Eukaryota</taxon>
        <taxon>Fungi</taxon>
        <taxon>Dikarya</taxon>
        <taxon>Basidiomycota</taxon>
        <taxon>Agaricomycotina</taxon>
        <taxon>Tremellomycetes</taxon>
        <taxon>Filobasidiales</taxon>
        <taxon>Filobasidiaceae</taxon>
        <taxon>Naganishia</taxon>
    </lineage>
</organism>
<dbReference type="EMBL" id="JASBWV010000007">
    <property type="protein sequence ID" value="KAJ9125833.1"/>
    <property type="molecule type" value="Genomic_DNA"/>
</dbReference>
<accession>A0ACC2XPQ5</accession>
<gene>
    <name evidence="1" type="ORF">QFC24_002617</name>
</gene>
<comment type="caution">
    <text evidence="1">The sequence shown here is derived from an EMBL/GenBank/DDBJ whole genome shotgun (WGS) entry which is preliminary data.</text>
</comment>
<name>A0ACC2XPQ5_9TREE</name>
<proteinExistence type="predicted"/>
<keyword evidence="2" id="KW-1185">Reference proteome</keyword>
<protein>
    <submittedName>
        <fullName evidence="1">Uncharacterized protein</fullName>
    </submittedName>
</protein>
<dbReference type="Proteomes" id="UP001234202">
    <property type="component" value="Unassembled WGS sequence"/>
</dbReference>
<evidence type="ECO:0000313" key="1">
    <source>
        <dbReference type="EMBL" id="KAJ9125833.1"/>
    </source>
</evidence>
<evidence type="ECO:0000313" key="2">
    <source>
        <dbReference type="Proteomes" id="UP001234202"/>
    </source>
</evidence>